<dbReference type="OrthoDB" id="3323226at2"/>
<dbReference type="Proteomes" id="UP000078368">
    <property type="component" value="Unassembled WGS sequence"/>
</dbReference>
<evidence type="ECO:0000259" key="1">
    <source>
        <dbReference type="Pfam" id="PF04326"/>
    </source>
</evidence>
<dbReference type="InterPro" id="IPR038461">
    <property type="entry name" value="Schlafen_AlbA_2_dom_sf"/>
</dbReference>
<dbReference type="InterPro" id="IPR007421">
    <property type="entry name" value="Schlafen_AlbA_2_dom"/>
</dbReference>
<dbReference type="EMBL" id="LVZK01000002">
    <property type="protein sequence ID" value="OAP85517.1"/>
    <property type="molecule type" value="Genomic_DNA"/>
</dbReference>
<evidence type="ECO:0000313" key="2">
    <source>
        <dbReference type="EMBL" id="OAP85517.1"/>
    </source>
</evidence>
<protein>
    <recommendedName>
        <fullName evidence="1">Schlafen AlbA-2 domain-containing protein</fullName>
    </recommendedName>
</protein>
<evidence type="ECO:0000313" key="3">
    <source>
        <dbReference type="Proteomes" id="UP000078368"/>
    </source>
</evidence>
<dbReference type="AlphaFoldDB" id="A0A179B1B9"/>
<proteinExistence type="predicted"/>
<feature type="domain" description="Schlafen AlbA-2" evidence="1">
    <location>
        <begin position="21"/>
        <end position="160"/>
    </location>
</feature>
<gene>
    <name evidence="2" type="ORF">A4H34_07895</name>
</gene>
<dbReference type="RefSeq" id="WP_082903160.1">
    <property type="nucleotide sequence ID" value="NZ_LVZK01000002.1"/>
</dbReference>
<reference evidence="2 3" key="1">
    <citation type="submission" date="2016-04" db="EMBL/GenBank/DDBJ databases">
        <title>Peptidophaga gingivicola gen. nov., sp. nov., isolated from human subgingival plaque.</title>
        <authorList>
            <person name="Beall C.J."/>
            <person name="Mokrzan E.M."/>
            <person name="Griffen A.L."/>
            <person name="Leys E.J."/>
        </authorList>
    </citation>
    <scope>NUCLEOTIDE SEQUENCE [LARGE SCALE GENOMIC DNA]</scope>
    <source>
        <strain evidence="2 3">BA112</strain>
    </source>
</reference>
<name>A0A179B1B9_9ACTO</name>
<sequence>MIVVDGRVDREKLVELMRQGEQTELEFKSTLDLKDRQKPDRLNFVKDVVALSNLPRGGYLLIGVKDDGTPVGMGDVNRDDWDGACLQDIVRPYIEGQIRIVSQIHELDQGAVVLLYIAPHGDGFPVPFSKQGEYTPKGDKRQKKVFDVGQLLVREGAQNVPLRHAHWPTLLKRHDEMIRRQATEHLDSFLFELTAVLRSSRENKEEALMPLSIGLSDSAFEDAVNSHLERGRDQDVSLFVRTVSNGAEEDADSILDKLTMVAVLALYREKREVACRAIDALFDVYEQAGECAGECNAKILLEIVNRLYVIGSAAVRLKAWSILSCLVIKFPRNNLKPAKPVVWIRDGQVRAIRAGLLSSEKQGAYMLPAARRLMVEHAPMRPDVPESLLPDNHADLKDDDVLLNSLAQFDILHCLIVAAETGDPKAAYPASSALKGCRAAPALQCVAVDGAVRQELFAGAEDSVVAQAMKEVYELAFRESKEFPEDGFGNWNRVPPPEVDAFIRENVRWGGGRVGEDFQAP</sequence>
<comment type="caution">
    <text evidence="2">The sequence shown here is derived from an EMBL/GenBank/DDBJ whole genome shotgun (WGS) entry which is preliminary data.</text>
</comment>
<organism evidence="2 3">
    <name type="scientific">Peptidiphaga gingivicola</name>
    <dbReference type="NCBI Taxonomy" id="2741497"/>
    <lineage>
        <taxon>Bacteria</taxon>
        <taxon>Bacillati</taxon>
        <taxon>Actinomycetota</taxon>
        <taxon>Actinomycetes</taxon>
        <taxon>Actinomycetales</taxon>
        <taxon>Actinomycetaceae</taxon>
        <taxon>Peptidiphaga</taxon>
    </lineage>
</organism>
<dbReference type="Gene3D" id="3.30.950.30">
    <property type="entry name" value="Schlafen, AAA domain"/>
    <property type="match status" value="1"/>
</dbReference>
<keyword evidence="3" id="KW-1185">Reference proteome</keyword>
<accession>A0A179B1B9</accession>
<dbReference type="Pfam" id="PF04326">
    <property type="entry name" value="SLFN_AlbA_2"/>
    <property type="match status" value="1"/>
</dbReference>